<dbReference type="PANTHER" id="PTHR12857:SF0">
    <property type="entry name" value="CXXC MOTIF CONTAINING ZINC BINDING PROTEIN"/>
    <property type="match status" value="1"/>
</dbReference>
<gene>
    <name evidence="4" type="ORF">FJAP1339_LOCUS9107</name>
</gene>
<evidence type="ECO:0000256" key="3">
    <source>
        <dbReference type="ARBA" id="ARBA00022833"/>
    </source>
</evidence>
<organism evidence="4">
    <name type="scientific">Fibrocapsa japonica</name>
    <dbReference type="NCBI Taxonomy" id="94617"/>
    <lineage>
        <taxon>Eukaryota</taxon>
        <taxon>Sar</taxon>
        <taxon>Stramenopiles</taxon>
        <taxon>Ochrophyta</taxon>
        <taxon>Raphidophyceae</taxon>
        <taxon>Chattonellales</taxon>
        <taxon>Chattonellaceae</taxon>
        <taxon>Fibrocapsa</taxon>
    </lineage>
</organism>
<dbReference type="EMBL" id="HBHR01018114">
    <property type="protein sequence ID" value="CAD9869426.1"/>
    <property type="molecule type" value="Transcribed_RNA"/>
</dbReference>
<dbReference type="InterPro" id="IPR008584">
    <property type="entry name" value="CXXC_Zn-binding_euk"/>
</dbReference>
<dbReference type="Pfam" id="PF05907">
    <property type="entry name" value="CXXC_Zn-b_euk"/>
    <property type="match status" value="1"/>
</dbReference>
<comment type="similarity">
    <text evidence="1">Belongs to the UPF0587 family.</text>
</comment>
<protein>
    <submittedName>
        <fullName evidence="4">Uncharacterized protein</fullName>
    </submittedName>
</protein>
<dbReference type="AlphaFoldDB" id="A0A7S2Y364"/>
<dbReference type="SUPFAM" id="SSF141678">
    <property type="entry name" value="MAL13P1.257-like"/>
    <property type="match status" value="1"/>
</dbReference>
<keyword evidence="2" id="KW-0479">Metal-binding</keyword>
<dbReference type="PANTHER" id="PTHR12857">
    <property type="entry name" value="CXXC MOTIF CONTAINING ZINC BINDING PROTEIN"/>
    <property type="match status" value="1"/>
</dbReference>
<evidence type="ECO:0000256" key="2">
    <source>
        <dbReference type="ARBA" id="ARBA00022723"/>
    </source>
</evidence>
<reference evidence="4" key="1">
    <citation type="submission" date="2021-01" db="EMBL/GenBank/DDBJ databases">
        <authorList>
            <person name="Corre E."/>
            <person name="Pelletier E."/>
            <person name="Niang G."/>
            <person name="Scheremetjew M."/>
            <person name="Finn R."/>
            <person name="Kale V."/>
            <person name="Holt S."/>
            <person name="Cochrane G."/>
            <person name="Meng A."/>
            <person name="Brown T."/>
            <person name="Cohen L."/>
        </authorList>
    </citation>
    <scope>NUCLEOTIDE SEQUENCE</scope>
    <source>
        <strain evidence="4">CCMP1661</strain>
    </source>
</reference>
<evidence type="ECO:0000313" key="4">
    <source>
        <dbReference type="EMBL" id="CAD9869426.1"/>
    </source>
</evidence>
<evidence type="ECO:0000256" key="1">
    <source>
        <dbReference type="ARBA" id="ARBA00007818"/>
    </source>
</evidence>
<accession>A0A7S2Y364</accession>
<keyword evidence="3" id="KW-0862">Zinc</keyword>
<name>A0A7S2Y364_9STRA</name>
<sequence>MVVFILRVKASLENVGQMSVVEGTQWCLKIKNPTGTDIRENVFISDTESYNLPGSRGTAHFTVRWDGARAPAHASLIEVKNVLRPCLTADDSDQWVPVAALECRGLEPIDWSPTENFSVESTGGNNFGVVDLSEGDWADFDDEAGESVSIMEIEHDVIVHK</sequence>
<proteinExistence type="inferred from homology"/>
<dbReference type="GO" id="GO:0008270">
    <property type="term" value="F:zinc ion binding"/>
    <property type="evidence" value="ECO:0007669"/>
    <property type="project" value="TreeGrafter"/>
</dbReference>